<proteinExistence type="inferred from homology"/>
<dbReference type="InterPro" id="IPR010920">
    <property type="entry name" value="LSM_dom_sf"/>
</dbReference>
<dbReference type="Gene3D" id="2.60.120.10">
    <property type="entry name" value="Jelly Rolls"/>
    <property type="match status" value="1"/>
</dbReference>
<dbReference type="PANTHER" id="PTHR30221:SF1">
    <property type="entry name" value="SMALL-CONDUCTANCE MECHANOSENSITIVE CHANNEL"/>
    <property type="match status" value="1"/>
</dbReference>
<keyword evidence="5" id="KW-0406">Ion transport</keyword>
<comment type="caution">
    <text evidence="5">Lacks conserved residue(s) required for the propagation of feature annotation.</text>
</comment>
<feature type="transmembrane region" description="Helical" evidence="5">
    <location>
        <begin position="31"/>
        <end position="55"/>
    </location>
</feature>
<dbReference type="Pfam" id="PF00924">
    <property type="entry name" value="MS_channel_2nd"/>
    <property type="match status" value="1"/>
</dbReference>
<evidence type="ECO:0000256" key="1">
    <source>
        <dbReference type="ARBA" id="ARBA00004370"/>
    </source>
</evidence>
<reference evidence="7 8" key="1">
    <citation type="submission" date="2019-09" db="EMBL/GenBank/DDBJ databases">
        <title>Parvibaculum sedimenti sp. nov., isolated from sediment.</title>
        <authorList>
            <person name="Wang Y."/>
        </authorList>
    </citation>
    <scope>NUCLEOTIDE SEQUENCE [LARGE SCALE GENOMIC DNA]</scope>
    <source>
        <strain evidence="7 8">HXT-9</strain>
    </source>
</reference>
<comment type="caution">
    <text evidence="7">The sequence shown here is derived from an EMBL/GenBank/DDBJ whole genome shotgun (WGS) entry which is preliminary data.</text>
</comment>
<keyword evidence="5" id="KW-0997">Cell inner membrane</keyword>
<sequence length="476" mass="51964">MIVTFAIIAASLALLRFWTLGWFLAVLPDSMAAFAVDSLGILLSLVLSLLADRLFRYFYWNRIFRRKKGRKAPALVRDLTTAIFLAIGLSTGLYLEVGVAASGIAAASGATAVILGFALQTMIQDLFGGLSINLDRSYAIGDWVTIHAADLGAADYGRVEGIAWRTTFIRLNDGRRLIIPNRLVTSNPITNHSRPDGAKRLTVEICLDMRVPSERAVNILMGEAVKAARARGLSQHPAPSVLVDRIDQDSVYYSVRFYFYPDRISPDEAQSIMLRAAQDAIRKTALPTPVQQVELTQPPVTEVPFAQEARQAIRRVPLFVRALSAEQQGDIAARCRLVILPAGNTLIRQNDTGGSMFVILDGAADVTVKGIDGGEQQVNVLALDDIVGEMSLLTGAPRTATVKAATPLRVLEITKEAIEALLPDAPELLVQFSQILAERQVQLAEASNRTVHKKAVEQDLLSKMRDFFVRSFSAGD</sequence>
<protein>
    <recommendedName>
        <fullName evidence="5">Small-conductance mechanosensitive channel</fullName>
    </recommendedName>
</protein>
<keyword evidence="5" id="KW-0813">Transport</keyword>
<dbReference type="PROSITE" id="PS50042">
    <property type="entry name" value="CNMP_BINDING_3"/>
    <property type="match status" value="1"/>
</dbReference>
<evidence type="ECO:0000256" key="3">
    <source>
        <dbReference type="ARBA" id="ARBA00022989"/>
    </source>
</evidence>
<keyword evidence="5" id="KW-0407">Ion channel</keyword>
<evidence type="ECO:0000256" key="4">
    <source>
        <dbReference type="ARBA" id="ARBA00023136"/>
    </source>
</evidence>
<gene>
    <name evidence="7" type="ORF">F2P47_12475</name>
</gene>
<organism evidence="7 8">
    <name type="scientific">Parvibaculum sedimenti</name>
    <dbReference type="NCBI Taxonomy" id="2608632"/>
    <lineage>
        <taxon>Bacteria</taxon>
        <taxon>Pseudomonadati</taxon>
        <taxon>Pseudomonadota</taxon>
        <taxon>Alphaproteobacteria</taxon>
        <taxon>Hyphomicrobiales</taxon>
        <taxon>Parvibaculaceae</taxon>
        <taxon>Parvibaculum</taxon>
    </lineage>
</organism>
<dbReference type="Gene3D" id="1.10.287.1260">
    <property type="match status" value="1"/>
</dbReference>
<dbReference type="SUPFAM" id="SSF50182">
    <property type="entry name" value="Sm-like ribonucleoproteins"/>
    <property type="match status" value="1"/>
</dbReference>
<evidence type="ECO:0000313" key="8">
    <source>
        <dbReference type="Proteomes" id="UP000468901"/>
    </source>
</evidence>
<dbReference type="InterPro" id="IPR000595">
    <property type="entry name" value="cNMP-bd_dom"/>
</dbReference>
<dbReference type="InterPro" id="IPR014710">
    <property type="entry name" value="RmlC-like_jellyroll"/>
</dbReference>
<feature type="domain" description="Cyclic nucleotide-binding" evidence="6">
    <location>
        <begin position="319"/>
        <end position="439"/>
    </location>
</feature>
<dbReference type="CDD" id="cd00038">
    <property type="entry name" value="CAP_ED"/>
    <property type="match status" value="1"/>
</dbReference>
<dbReference type="EMBL" id="WESC01000010">
    <property type="protein sequence ID" value="KAB7739526.1"/>
    <property type="molecule type" value="Genomic_DNA"/>
</dbReference>
<dbReference type="InterPro" id="IPR023408">
    <property type="entry name" value="MscS_beta-dom_sf"/>
</dbReference>
<dbReference type="InterPro" id="IPR018490">
    <property type="entry name" value="cNMP-bd_dom_sf"/>
</dbReference>
<keyword evidence="2 5" id="KW-0812">Transmembrane</keyword>
<name>A0A6N6VIE6_9HYPH</name>
<dbReference type="SUPFAM" id="SSF51206">
    <property type="entry name" value="cAMP-binding domain-like"/>
    <property type="match status" value="1"/>
</dbReference>
<comment type="similarity">
    <text evidence="5">Belongs to the MscS (TC 1.A.23) family.</text>
</comment>
<feature type="transmembrane region" description="Helical" evidence="5">
    <location>
        <begin position="75"/>
        <end position="95"/>
    </location>
</feature>
<dbReference type="GO" id="GO:0005886">
    <property type="term" value="C:plasma membrane"/>
    <property type="evidence" value="ECO:0007669"/>
    <property type="project" value="UniProtKB-SubCell"/>
</dbReference>
<keyword evidence="4 5" id="KW-0472">Membrane</keyword>
<dbReference type="Pfam" id="PF00027">
    <property type="entry name" value="cNMP_binding"/>
    <property type="match status" value="1"/>
</dbReference>
<evidence type="ECO:0000259" key="6">
    <source>
        <dbReference type="PROSITE" id="PS50042"/>
    </source>
</evidence>
<dbReference type="PANTHER" id="PTHR30221">
    <property type="entry name" value="SMALL-CONDUCTANCE MECHANOSENSITIVE CHANNEL"/>
    <property type="match status" value="1"/>
</dbReference>
<dbReference type="InterPro" id="IPR006685">
    <property type="entry name" value="MscS_channel_2nd"/>
</dbReference>
<dbReference type="GO" id="GO:0008381">
    <property type="term" value="F:mechanosensitive monoatomic ion channel activity"/>
    <property type="evidence" value="ECO:0007669"/>
    <property type="project" value="InterPro"/>
</dbReference>
<keyword evidence="8" id="KW-1185">Reference proteome</keyword>
<dbReference type="InterPro" id="IPR045275">
    <property type="entry name" value="MscS_archaea/bacteria_type"/>
</dbReference>
<evidence type="ECO:0000313" key="7">
    <source>
        <dbReference type="EMBL" id="KAB7739526.1"/>
    </source>
</evidence>
<dbReference type="PROSITE" id="PS00889">
    <property type="entry name" value="CNMP_BINDING_2"/>
    <property type="match status" value="1"/>
</dbReference>
<dbReference type="Gene3D" id="2.30.30.60">
    <property type="match status" value="1"/>
</dbReference>
<dbReference type="Proteomes" id="UP000468901">
    <property type="component" value="Unassembled WGS sequence"/>
</dbReference>
<feature type="transmembrane region" description="Helical" evidence="5">
    <location>
        <begin position="101"/>
        <end position="119"/>
    </location>
</feature>
<dbReference type="SMART" id="SM00100">
    <property type="entry name" value="cNMP"/>
    <property type="match status" value="1"/>
</dbReference>
<keyword evidence="5" id="KW-1003">Cell membrane</keyword>
<comment type="subcellular location">
    <subcellularLocation>
        <location evidence="5">Cell inner membrane</location>
        <topology evidence="5">Multi-pass membrane protein</topology>
    </subcellularLocation>
    <subcellularLocation>
        <location evidence="1">Membrane</location>
    </subcellularLocation>
</comment>
<dbReference type="RefSeq" id="WP_152216697.1">
    <property type="nucleotide sequence ID" value="NZ_JBAQYD010000099.1"/>
</dbReference>
<keyword evidence="3 5" id="KW-1133">Transmembrane helix</keyword>
<evidence type="ECO:0000256" key="5">
    <source>
        <dbReference type="RuleBase" id="RU369025"/>
    </source>
</evidence>
<dbReference type="AlphaFoldDB" id="A0A6N6VIE6"/>
<comment type="function">
    <text evidence="5">Mechanosensitive channel that participates in the regulation of osmotic pressure changes within the cell, opening in response to stretch forces in the membrane lipid bilayer, without the need for other proteins. Contributes to normal resistance to hypoosmotic shock. Forms an ion channel of 1.0 nanosiemens conductance with a slight preference for anions.</text>
</comment>
<dbReference type="InterPro" id="IPR018488">
    <property type="entry name" value="cNMP-bd_CS"/>
</dbReference>
<dbReference type="PRINTS" id="PR00103">
    <property type="entry name" value="CAMPKINASE"/>
</dbReference>
<accession>A0A6N6VIE6</accession>
<evidence type="ECO:0000256" key="2">
    <source>
        <dbReference type="ARBA" id="ARBA00022692"/>
    </source>
</evidence>
<comment type="subunit">
    <text evidence="5">Homoheptamer.</text>
</comment>